<evidence type="ECO:0000313" key="2">
    <source>
        <dbReference type="Proteomes" id="UP000807825"/>
    </source>
</evidence>
<sequence length="149" mass="17416">MGSLRNIRGQERRDKLEAVDAFAKIYSETVTDEEGQVLNTMYQYNCQIFQLKGQGQRFRLADSSYSSNSCTTVRRSVVVSLLDKGLIERTDDKTYYHSRVDYVLSKKGWELMGQLRYFAHVQLREINRRSRANPTYIRDDFTPEPEVEA</sequence>
<name>A0A9D6Z5B6_9BACT</name>
<organism evidence="1 2">
    <name type="scientific">Desulfomonile tiedjei</name>
    <dbReference type="NCBI Taxonomy" id="2358"/>
    <lineage>
        <taxon>Bacteria</taxon>
        <taxon>Pseudomonadati</taxon>
        <taxon>Thermodesulfobacteriota</taxon>
        <taxon>Desulfomonilia</taxon>
        <taxon>Desulfomonilales</taxon>
        <taxon>Desulfomonilaceae</taxon>
        <taxon>Desulfomonile</taxon>
    </lineage>
</organism>
<evidence type="ECO:0000313" key="1">
    <source>
        <dbReference type="EMBL" id="MBI5251790.1"/>
    </source>
</evidence>
<gene>
    <name evidence="1" type="ORF">HY912_20040</name>
</gene>
<proteinExistence type="predicted"/>
<protein>
    <submittedName>
        <fullName evidence="1">Uncharacterized protein</fullName>
    </submittedName>
</protein>
<reference evidence="1" key="1">
    <citation type="submission" date="2020-07" db="EMBL/GenBank/DDBJ databases">
        <title>Huge and variable diversity of episymbiotic CPR bacteria and DPANN archaea in groundwater ecosystems.</title>
        <authorList>
            <person name="He C.Y."/>
            <person name="Keren R."/>
            <person name="Whittaker M."/>
            <person name="Farag I.F."/>
            <person name="Doudna J."/>
            <person name="Cate J.H.D."/>
            <person name="Banfield J.F."/>
        </authorList>
    </citation>
    <scope>NUCLEOTIDE SEQUENCE</scope>
    <source>
        <strain evidence="1">NC_groundwater_1664_Pr3_B-0.1um_52_9</strain>
    </source>
</reference>
<comment type="caution">
    <text evidence="1">The sequence shown here is derived from an EMBL/GenBank/DDBJ whole genome shotgun (WGS) entry which is preliminary data.</text>
</comment>
<dbReference type="Proteomes" id="UP000807825">
    <property type="component" value="Unassembled WGS sequence"/>
</dbReference>
<dbReference type="EMBL" id="JACRDE010000524">
    <property type="protein sequence ID" value="MBI5251790.1"/>
    <property type="molecule type" value="Genomic_DNA"/>
</dbReference>
<dbReference type="AlphaFoldDB" id="A0A9D6Z5B6"/>
<accession>A0A9D6Z5B6</accession>